<proteinExistence type="predicted"/>
<dbReference type="RefSeq" id="WP_259837139.1">
    <property type="nucleotide sequence ID" value="NZ_JAOAMU010000001.1"/>
</dbReference>
<name>A0ABT2IQW4_9FLAO</name>
<reference evidence="1 2" key="1">
    <citation type="submission" date="2022-09" db="EMBL/GenBank/DDBJ databases">
        <title>Chryseobacterium oleae sp.nov., isolated from the inter-root soil of Pyrola calliantha H. Andr. in Tibet.</title>
        <authorList>
            <person name="Li Z."/>
        </authorList>
    </citation>
    <scope>NUCLEOTIDE SEQUENCE [LARGE SCALE GENOMIC DNA]</scope>
    <source>
        <strain evidence="2">pc1-10</strain>
    </source>
</reference>
<evidence type="ECO:0008006" key="3">
    <source>
        <dbReference type="Google" id="ProtNLM"/>
    </source>
</evidence>
<organism evidence="1 2">
    <name type="scientific">Chryseobacterium herbae</name>
    <dbReference type="NCBI Taxonomy" id="2976476"/>
    <lineage>
        <taxon>Bacteria</taxon>
        <taxon>Pseudomonadati</taxon>
        <taxon>Bacteroidota</taxon>
        <taxon>Flavobacteriia</taxon>
        <taxon>Flavobacteriales</taxon>
        <taxon>Weeksellaceae</taxon>
        <taxon>Chryseobacterium group</taxon>
        <taxon>Chryseobacterium</taxon>
    </lineage>
</organism>
<gene>
    <name evidence="1" type="ORF">N0B48_04860</name>
</gene>
<dbReference type="Proteomes" id="UP001525566">
    <property type="component" value="Unassembled WGS sequence"/>
</dbReference>
<evidence type="ECO:0000313" key="2">
    <source>
        <dbReference type="Proteomes" id="UP001525566"/>
    </source>
</evidence>
<keyword evidence="2" id="KW-1185">Reference proteome</keyword>
<comment type="caution">
    <text evidence="1">The sequence shown here is derived from an EMBL/GenBank/DDBJ whole genome shotgun (WGS) entry which is preliminary data.</text>
</comment>
<sequence length="183" mass="21755">MQDLNQLNIDLKNYLEEQTEQLVDALVQVLKGESTEYLSGKTKTDSVAFYFEYEYDYLDITAWTVDQSGAVITNPVFLFPQREKRSDQKEDWSAFLPENIWTAATDFQEQYADDEDFDDLWDDYNEEKYELFENWFFEGWKKASAHTESSIDAYFSIHDTYFRTDLMTLQTINDDEIAERYTS</sequence>
<protein>
    <recommendedName>
        <fullName evidence="3">DUF4303 domain-containing protein</fullName>
    </recommendedName>
</protein>
<evidence type="ECO:0000313" key="1">
    <source>
        <dbReference type="EMBL" id="MCT2561216.1"/>
    </source>
</evidence>
<dbReference type="EMBL" id="JAOAMU010000001">
    <property type="protein sequence ID" value="MCT2561216.1"/>
    <property type="molecule type" value="Genomic_DNA"/>
</dbReference>
<accession>A0ABT2IQW4</accession>